<dbReference type="OrthoDB" id="5522043at2"/>
<organism evidence="2 3">
    <name type="scientific">Albimonas pacifica</name>
    <dbReference type="NCBI Taxonomy" id="1114924"/>
    <lineage>
        <taxon>Bacteria</taxon>
        <taxon>Pseudomonadati</taxon>
        <taxon>Pseudomonadota</taxon>
        <taxon>Alphaproteobacteria</taxon>
        <taxon>Rhodobacterales</taxon>
        <taxon>Paracoccaceae</taxon>
        <taxon>Albimonas</taxon>
    </lineage>
</organism>
<accession>A0A1I3E6E6</accession>
<name>A0A1I3E6E6_9RHOB</name>
<dbReference type="CDD" id="cd03441">
    <property type="entry name" value="R_hydratase_like"/>
    <property type="match status" value="1"/>
</dbReference>
<evidence type="ECO:0000313" key="2">
    <source>
        <dbReference type="EMBL" id="SFH94526.1"/>
    </source>
</evidence>
<gene>
    <name evidence="2" type="ORF">SAMN05216258_103211</name>
</gene>
<dbReference type="AlphaFoldDB" id="A0A1I3E6E6"/>
<dbReference type="RefSeq" id="WP_092859007.1">
    <property type="nucleotide sequence ID" value="NZ_FOQH01000003.1"/>
</dbReference>
<proteinExistence type="predicted"/>
<dbReference type="EMBL" id="FOQH01000003">
    <property type="protein sequence ID" value="SFH94526.1"/>
    <property type="molecule type" value="Genomic_DNA"/>
</dbReference>
<dbReference type="Pfam" id="PF13452">
    <property type="entry name" value="FAS1_DH_region"/>
    <property type="match status" value="1"/>
</dbReference>
<dbReference type="InterPro" id="IPR039569">
    <property type="entry name" value="FAS1-like_DH_region"/>
</dbReference>
<dbReference type="PIRSF" id="PIRSF018072">
    <property type="entry name" value="UCP018072"/>
    <property type="match status" value="1"/>
</dbReference>
<feature type="domain" description="FAS1-like dehydratase" evidence="1">
    <location>
        <begin position="5"/>
        <end position="138"/>
    </location>
</feature>
<dbReference type="InterPro" id="IPR016709">
    <property type="entry name" value="HadA-like"/>
</dbReference>
<evidence type="ECO:0000313" key="3">
    <source>
        <dbReference type="Proteomes" id="UP000199377"/>
    </source>
</evidence>
<protein>
    <submittedName>
        <fullName evidence="2">Acyl dehydratase</fullName>
    </submittedName>
</protein>
<evidence type="ECO:0000259" key="1">
    <source>
        <dbReference type="Pfam" id="PF13452"/>
    </source>
</evidence>
<dbReference type="SUPFAM" id="SSF54637">
    <property type="entry name" value="Thioesterase/thiol ester dehydrase-isomerase"/>
    <property type="match status" value="1"/>
</dbReference>
<dbReference type="STRING" id="1114924.SAMN05216258_103211"/>
<dbReference type="Proteomes" id="UP000199377">
    <property type="component" value="Unassembled WGS sequence"/>
</dbReference>
<sequence>MLDASAVGHASTPVEAAVEPGRLRAFLDAIGETSPVYRDPAAAAAAGFRGLPVPPTYLFCLEMMDAADPFELLGDLGIDLSTILHGEQSFAYHAPAVVGDRLRFASRVVSVTEKKGGALVLVGVETAVTTDAGLPIADCARTIVVRNGRPR</sequence>
<dbReference type="Gene3D" id="3.10.129.10">
    <property type="entry name" value="Hotdog Thioesterase"/>
    <property type="match status" value="1"/>
</dbReference>
<keyword evidence="3" id="KW-1185">Reference proteome</keyword>
<dbReference type="InterPro" id="IPR029069">
    <property type="entry name" value="HotDog_dom_sf"/>
</dbReference>
<reference evidence="2 3" key="1">
    <citation type="submission" date="2016-10" db="EMBL/GenBank/DDBJ databases">
        <authorList>
            <person name="de Groot N.N."/>
        </authorList>
    </citation>
    <scope>NUCLEOTIDE SEQUENCE [LARGE SCALE GENOMIC DNA]</scope>
    <source>
        <strain evidence="2 3">CGMCC 1.11030</strain>
    </source>
</reference>